<keyword evidence="7" id="KW-0520">NAD</keyword>
<keyword evidence="4" id="KW-0288">FMN</keyword>
<dbReference type="GO" id="GO:0004155">
    <property type="term" value="F:6,7-dihydropteridine reductase activity"/>
    <property type="evidence" value="ECO:0007669"/>
    <property type="project" value="UniProtKB-EC"/>
</dbReference>
<keyword evidence="6 9" id="KW-0560">Oxidoreductase</keyword>
<evidence type="ECO:0000256" key="2">
    <source>
        <dbReference type="ARBA" id="ARBA00007118"/>
    </source>
</evidence>
<dbReference type="NCBIfam" id="NF008275">
    <property type="entry name" value="PRK11053.1"/>
    <property type="match status" value="1"/>
</dbReference>
<evidence type="ECO:0000256" key="7">
    <source>
        <dbReference type="ARBA" id="ARBA00023027"/>
    </source>
</evidence>
<dbReference type="InterPro" id="IPR033878">
    <property type="entry name" value="NfsB-like"/>
</dbReference>
<sequence>MNIAELVTRRYTCKAYDPQRPLTADELLQLQAILRCSPSSVNSQPWHFFFVTSEEGKARLLPALTEHNVAKVRSAPLTVVIATRTELDDGHLQALLTQEALDGRFGGNAEAQKGADTARRYYVGLNSTSAQKQQEWMARQAYIALGFLLMGAAAMDLDATPIEGFFPEKMDAALGLEALGLKSVVVASVGHHSVEDFNAALPKSRLPLQQVLTQL</sequence>
<dbReference type="PANTHER" id="PTHR23026">
    <property type="entry name" value="NADPH NITROREDUCTASE"/>
    <property type="match status" value="1"/>
</dbReference>
<dbReference type="EC" id="1.5.1.34" evidence="9"/>
<dbReference type="Proteomes" id="UP001595692">
    <property type="component" value="Unassembled WGS sequence"/>
</dbReference>
<dbReference type="CDD" id="cd02149">
    <property type="entry name" value="NfsB-like"/>
    <property type="match status" value="1"/>
</dbReference>
<dbReference type="EMBL" id="JBHSAF010000007">
    <property type="protein sequence ID" value="MFC3913411.1"/>
    <property type="molecule type" value="Genomic_DNA"/>
</dbReference>
<dbReference type="Pfam" id="PF00881">
    <property type="entry name" value="Nitroreductase"/>
    <property type="match status" value="1"/>
</dbReference>
<evidence type="ECO:0000256" key="5">
    <source>
        <dbReference type="ARBA" id="ARBA00022857"/>
    </source>
</evidence>
<dbReference type="PANTHER" id="PTHR23026:SF125">
    <property type="entry name" value="OXYGEN-INSENSITIVE NAD(P)H NITROREDUCTASE"/>
    <property type="match status" value="1"/>
</dbReference>
<evidence type="ECO:0000256" key="1">
    <source>
        <dbReference type="ARBA" id="ARBA00001917"/>
    </source>
</evidence>
<accession>A0ABV8CMJ5</accession>
<evidence type="ECO:0000256" key="3">
    <source>
        <dbReference type="ARBA" id="ARBA00022630"/>
    </source>
</evidence>
<evidence type="ECO:0000256" key="4">
    <source>
        <dbReference type="ARBA" id="ARBA00022643"/>
    </source>
</evidence>
<evidence type="ECO:0000256" key="6">
    <source>
        <dbReference type="ARBA" id="ARBA00023002"/>
    </source>
</evidence>
<dbReference type="InterPro" id="IPR000415">
    <property type="entry name" value="Nitroreductase-like"/>
</dbReference>
<comment type="caution">
    <text evidence="9">The sequence shown here is derived from an EMBL/GenBank/DDBJ whole genome shotgun (WGS) entry which is preliminary data.</text>
</comment>
<reference evidence="10" key="1">
    <citation type="journal article" date="2019" name="Int. J. Syst. Evol. Microbiol.">
        <title>The Global Catalogue of Microorganisms (GCM) 10K type strain sequencing project: providing services to taxonomists for standard genome sequencing and annotation.</title>
        <authorList>
            <consortium name="The Broad Institute Genomics Platform"/>
            <consortium name="The Broad Institute Genome Sequencing Center for Infectious Disease"/>
            <person name="Wu L."/>
            <person name="Ma J."/>
        </authorList>
    </citation>
    <scope>NUCLEOTIDE SEQUENCE [LARGE SCALE GENOMIC DNA]</scope>
    <source>
        <strain evidence="10">CCUG 54939</strain>
    </source>
</reference>
<dbReference type="SUPFAM" id="SSF55469">
    <property type="entry name" value="FMN-dependent nitroreductase-like"/>
    <property type="match status" value="1"/>
</dbReference>
<evidence type="ECO:0000259" key="8">
    <source>
        <dbReference type="Pfam" id="PF00881"/>
    </source>
</evidence>
<comment type="similarity">
    <text evidence="2">Belongs to the nitroreductase family.</text>
</comment>
<proteinExistence type="inferred from homology"/>
<protein>
    <submittedName>
        <fullName evidence="9">Oxygen-insensitive NAD(P)H nitroreductase</fullName>
        <ecNumber evidence="9">1.5.1.34</ecNumber>
    </submittedName>
</protein>
<keyword evidence="3" id="KW-0285">Flavoprotein</keyword>
<keyword evidence="10" id="KW-1185">Reference proteome</keyword>
<feature type="domain" description="Nitroreductase" evidence="8">
    <location>
        <begin position="8"/>
        <end position="191"/>
    </location>
</feature>
<evidence type="ECO:0000313" key="9">
    <source>
        <dbReference type="EMBL" id="MFC3913411.1"/>
    </source>
</evidence>
<keyword evidence="5" id="KW-0521">NADP</keyword>
<gene>
    <name evidence="9" type="primary">nfsB</name>
    <name evidence="9" type="ORF">ACFOSS_08040</name>
</gene>
<organism evidence="9 10">
    <name type="scientific">Pseudaeromonas sharmana</name>
    <dbReference type="NCBI Taxonomy" id="328412"/>
    <lineage>
        <taxon>Bacteria</taxon>
        <taxon>Pseudomonadati</taxon>
        <taxon>Pseudomonadota</taxon>
        <taxon>Gammaproteobacteria</taxon>
        <taxon>Aeromonadales</taxon>
        <taxon>Aeromonadaceae</taxon>
        <taxon>Pseudaeromonas</taxon>
    </lineage>
</organism>
<dbReference type="RefSeq" id="WP_377151736.1">
    <property type="nucleotide sequence ID" value="NZ_JBHSAF010000007.1"/>
</dbReference>
<dbReference type="InterPro" id="IPR029479">
    <property type="entry name" value="Nitroreductase"/>
</dbReference>
<dbReference type="InterPro" id="IPR050627">
    <property type="entry name" value="Nitroreductase/BluB"/>
</dbReference>
<name>A0ABV8CMJ5_9GAMM</name>
<dbReference type="Gene3D" id="3.40.109.10">
    <property type="entry name" value="NADH Oxidase"/>
    <property type="match status" value="1"/>
</dbReference>
<comment type="cofactor">
    <cofactor evidence="1">
        <name>FMN</name>
        <dbReference type="ChEBI" id="CHEBI:58210"/>
    </cofactor>
</comment>
<evidence type="ECO:0000313" key="10">
    <source>
        <dbReference type="Proteomes" id="UP001595692"/>
    </source>
</evidence>